<sequence length="197" mass="21012">MPAAVILAAGAARRFDGEKLATVLSLDGREAPLIVHAVRPWLEVFERVTIVLRRQGAALRALLEAEYGPERLGFVICERADDGMGASLGAGVAANASANGWVIGLADMPCVPVSAIAAVDAAIAAGAALAAPYFNARRGHPIGFSRHYYDELTALSGDEGGRRILQRDQMQTQHIEITDRGILLDIDTPEDLERLTD</sequence>
<keyword evidence="1" id="KW-0460">Magnesium</keyword>
<reference evidence="3 4" key="1">
    <citation type="journal article" date="2018" name="Environ. Microbiol.">
        <title>Isolation and genomic characterization of Novimethylophilus kurashikiensis gen. nov. sp. nov., a new lanthanide-dependent methylotrophic species of Methylophilaceae.</title>
        <authorList>
            <person name="Lv H."/>
            <person name="Sahin N."/>
            <person name="Tani A."/>
        </authorList>
    </citation>
    <scope>NUCLEOTIDE SEQUENCE [LARGE SCALE GENOMIC DNA]</scope>
    <source>
        <strain evidence="3 4">La2-4</strain>
    </source>
</reference>
<keyword evidence="3" id="KW-0548">Nucleotidyltransferase</keyword>
<dbReference type="SUPFAM" id="SSF53448">
    <property type="entry name" value="Nucleotide-diphospho-sugar transferases"/>
    <property type="match status" value="1"/>
</dbReference>
<dbReference type="InterPro" id="IPR025877">
    <property type="entry name" value="MobA-like_NTP_Trfase"/>
</dbReference>
<dbReference type="PANTHER" id="PTHR43777:SF1">
    <property type="entry name" value="MOLYBDENUM COFACTOR CYTIDYLYLTRANSFERASE"/>
    <property type="match status" value="1"/>
</dbReference>
<accession>A0A2R5FED6</accession>
<dbReference type="EC" id="2.7.7.76" evidence="3"/>
<feature type="domain" description="MobA-like NTP transferase" evidence="2">
    <location>
        <begin position="4"/>
        <end position="168"/>
    </location>
</feature>
<dbReference type="Gene3D" id="3.90.550.10">
    <property type="entry name" value="Spore Coat Polysaccharide Biosynthesis Protein SpsA, Chain A"/>
    <property type="match status" value="1"/>
</dbReference>
<dbReference type="EMBL" id="BDOQ01000020">
    <property type="protein sequence ID" value="GBG15758.1"/>
    <property type="molecule type" value="Genomic_DNA"/>
</dbReference>
<dbReference type="Proteomes" id="UP000245081">
    <property type="component" value="Unassembled WGS sequence"/>
</dbReference>
<name>A0A2R5FED6_9PROT</name>
<gene>
    <name evidence="3" type="primary">mocA</name>
    <name evidence="3" type="ORF">NMK_3370</name>
</gene>
<dbReference type="Pfam" id="PF12804">
    <property type="entry name" value="NTP_transf_3"/>
    <property type="match status" value="1"/>
</dbReference>
<evidence type="ECO:0000256" key="1">
    <source>
        <dbReference type="ARBA" id="ARBA00022842"/>
    </source>
</evidence>
<dbReference type="CDD" id="cd04182">
    <property type="entry name" value="GT_2_like_f"/>
    <property type="match status" value="1"/>
</dbReference>
<evidence type="ECO:0000259" key="2">
    <source>
        <dbReference type="Pfam" id="PF12804"/>
    </source>
</evidence>
<dbReference type="GO" id="GO:0061602">
    <property type="term" value="F:molybdenum cofactor cytidylyltransferase activity"/>
    <property type="evidence" value="ECO:0007669"/>
    <property type="project" value="UniProtKB-EC"/>
</dbReference>
<keyword evidence="4" id="KW-1185">Reference proteome</keyword>
<keyword evidence="3" id="KW-0808">Transferase</keyword>
<proteinExistence type="predicted"/>
<dbReference type="InterPro" id="IPR029044">
    <property type="entry name" value="Nucleotide-diphossugar_trans"/>
</dbReference>
<evidence type="ECO:0000313" key="4">
    <source>
        <dbReference type="Proteomes" id="UP000245081"/>
    </source>
</evidence>
<dbReference type="RefSeq" id="WP_109016911.1">
    <property type="nucleotide sequence ID" value="NZ_BDOQ01000020.1"/>
</dbReference>
<dbReference type="PANTHER" id="PTHR43777">
    <property type="entry name" value="MOLYBDENUM COFACTOR CYTIDYLYLTRANSFERASE"/>
    <property type="match status" value="1"/>
</dbReference>
<comment type="caution">
    <text evidence="3">The sequence shown here is derived from an EMBL/GenBank/DDBJ whole genome shotgun (WGS) entry which is preliminary data.</text>
</comment>
<dbReference type="OrthoDB" id="5298793at2"/>
<dbReference type="AlphaFoldDB" id="A0A2R5FED6"/>
<organism evidence="3 4">
    <name type="scientific">Novimethylophilus kurashikiensis</name>
    <dbReference type="NCBI Taxonomy" id="1825523"/>
    <lineage>
        <taxon>Bacteria</taxon>
        <taxon>Pseudomonadati</taxon>
        <taxon>Pseudomonadota</taxon>
        <taxon>Betaproteobacteria</taxon>
        <taxon>Nitrosomonadales</taxon>
        <taxon>Methylophilaceae</taxon>
        <taxon>Novimethylophilus</taxon>
    </lineage>
</organism>
<evidence type="ECO:0000313" key="3">
    <source>
        <dbReference type="EMBL" id="GBG15758.1"/>
    </source>
</evidence>
<protein>
    <submittedName>
        <fullName evidence="3">Molybdenum cofactor cytidylyltransferase</fullName>
        <ecNumber evidence="3">2.7.7.76</ecNumber>
    </submittedName>
</protein>